<keyword evidence="4" id="KW-1185">Reference proteome</keyword>
<reference evidence="3" key="1">
    <citation type="journal article" date="2021" name="Nat. Commun.">
        <title>Genetic determinants of endophytism in the Arabidopsis root mycobiome.</title>
        <authorList>
            <person name="Mesny F."/>
            <person name="Miyauchi S."/>
            <person name="Thiergart T."/>
            <person name="Pickel B."/>
            <person name="Atanasova L."/>
            <person name="Karlsson M."/>
            <person name="Huettel B."/>
            <person name="Barry K.W."/>
            <person name="Haridas S."/>
            <person name="Chen C."/>
            <person name="Bauer D."/>
            <person name="Andreopoulos W."/>
            <person name="Pangilinan J."/>
            <person name="LaButti K."/>
            <person name="Riley R."/>
            <person name="Lipzen A."/>
            <person name="Clum A."/>
            <person name="Drula E."/>
            <person name="Henrissat B."/>
            <person name="Kohler A."/>
            <person name="Grigoriev I.V."/>
            <person name="Martin F.M."/>
            <person name="Hacquard S."/>
        </authorList>
    </citation>
    <scope>NUCLEOTIDE SEQUENCE</scope>
    <source>
        <strain evidence="3">MPI-CAGE-AT-0147</strain>
    </source>
</reference>
<name>A0A9P9D055_9HYPO</name>
<dbReference type="CDD" id="cd09917">
    <property type="entry name" value="F-box_SF"/>
    <property type="match status" value="1"/>
</dbReference>
<dbReference type="SUPFAM" id="SSF81383">
    <property type="entry name" value="F-box domain"/>
    <property type="match status" value="1"/>
</dbReference>
<dbReference type="OrthoDB" id="5333491at2759"/>
<feature type="domain" description="F-box" evidence="1">
    <location>
        <begin position="21"/>
        <end position="65"/>
    </location>
</feature>
<proteinExistence type="predicted"/>
<feature type="domain" description="DUF6546" evidence="2">
    <location>
        <begin position="300"/>
        <end position="494"/>
    </location>
</feature>
<evidence type="ECO:0000259" key="1">
    <source>
        <dbReference type="Pfam" id="PF12937"/>
    </source>
</evidence>
<evidence type="ECO:0008006" key="5">
    <source>
        <dbReference type="Google" id="ProtNLM"/>
    </source>
</evidence>
<dbReference type="EMBL" id="JAGMUV010000046">
    <property type="protein sequence ID" value="KAH7110278.1"/>
    <property type="molecule type" value="Genomic_DNA"/>
</dbReference>
<sequence>MPFSPCHKRARPHPKMAPQNTLPPEIQLCILTWLMEPDNSSNGSRTHLSLCACVCKHWQLIVEQRTFRHFILHPSDIQDFAGLARPYRRGYIKHIVLEIPIEDADDRRPHNHALNIDENNVVFTQAARNLWEVLSAWRNHRLTVELGIVSSFEMGMDHDDYRNIRASYANFLKQGFSEPASPDPHLEHLKRFEDVPTDISWLDVWNWQKWRFLGTTPLDFDFGRHLSGEDQSARNLPKVQAIACLLIRRRYFRNISAKALSQIFKAAPCLEVIHLERWCYGRRRDDKKWDIDSALLGHELPPSLKQFSFYEEFSTAYHQQPRKMTIPRLNRRLLKAMIKTSRHLEHISISFAIDARDFFLPNPQLDGGVLITIALTSDTLVSHSSAAVNELLENIAEAAKKMPKLKVLEIWYCKTGEAGIFRYEKSDRSGNMTWLGTWSFDISKQVKQAWHEVFANPDGGLYGLDIKVISLPPEEIASVGSVVPYLKLKKHILHDVSWTQV</sequence>
<evidence type="ECO:0000259" key="2">
    <source>
        <dbReference type="Pfam" id="PF20183"/>
    </source>
</evidence>
<dbReference type="InterPro" id="IPR036047">
    <property type="entry name" value="F-box-like_dom_sf"/>
</dbReference>
<evidence type="ECO:0000313" key="4">
    <source>
        <dbReference type="Proteomes" id="UP000738349"/>
    </source>
</evidence>
<comment type="caution">
    <text evidence="3">The sequence shown here is derived from an EMBL/GenBank/DDBJ whole genome shotgun (WGS) entry which is preliminary data.</text>
</comment>
<dbReference type="Proteomes" id="UP000738349">
    <property type="component" value="Unassembled WGS sequence"/>
</dbReference>
<dbReference type="InterPro" id="IPR001810">
    <property type="entry name" value="F-box_dom"/>
</dbReference>
<dbReference type="InterPro" id="IPR046676">
    <property type="entry name" value="DUF6546"/>
</dbReference>
<dbReference type="Gene3D" id="1.20.1280.50">
    <property type="match status" value="1"/>
</dbReference>
<accession>A0A9P9D055</accession>
<dbReference type="Pfam" id="PF12937">
    <property type="entry name" value="F-box-like"/>
    <property type="match status" value="1"/>
</dbReference>
<dbReference type="Pfam" id="PF20183">
    <property type="entry name" value="DUF6546"/>
    <property type="match status" value="1"/>
</dbReference>
<evidence type="ECO:0000313" key="3">
    <source>
        <dbReference type="EMBL" id="KAH7110278.1"/>
    </source>
</evidence>
<gene>
    <name evidence="3" type="ORF">EDB81DRAFT_832203</name>
</gene>
<protein>
    <recommendedName>
        <fullName evidence="5">F-box domain-containing protein</fullName>
    </recommendedName>
</protein>
<dbReference type="AlphaFoldDB" id="A0A9P9D055"/>
<organism evidence="3 4">
    <name type="scientific">Dactylonectria macrodidyma</name>
    <dbReference type="NCBI Taxonomy" id="307937"/>
    <lineage>
        <taxon>Eukaryota</taxon>
        <taxon>Fungi</taxon>
        <taxon>Dikarya</taxon>
        <taxon>Ascomycota</taxon>
        <taxon>Pezizomycotina</taxon>
        <taxon>Sordariomycetes</taxon>
        <taxon>Hypocreomycetidae</taxon>
        <taxon>Hypocreales</taxon>
        <taxon>Nectriaceae</taxon>
        <taxon>Dactylonectria</taxon>
    </lineage>
</organism>